<evidence type="ECO:0000313" key="3">
    <source>
        <dbReference type="Proteomes" id="UP000028924"/>
    </source>
</evidence>
<organism evidence="2 3">
    <name type="scientific">Auxenochlorella protothecoides</name>
    <name type="common">Green microalga</name>
    <name type="synonym">Chlorella protothecoides</name>
    <dbReference type="NCBI Taxonomy" id="3075"/>
    <lineage>
        <taxon>Eukaryota</taxon>
        <taxon>Viridiplantae</taxon>
        <taxon>Chlorophyta</taxon>
        <taxon>core chlorophytes</taxon>
        <taxon>Trebouxiophyceae</taxon>
        <taxon>Chlorellales</taxon>
        <taxon>Chlorellaceae</taxon>
        <taxon>Auxenochlorella</taxon>
    </lineage>
</organism>
<reference evidence="2 3" key="1">
    <citation type="journal article" date="2014" name="BMC Genomics">
        <title>Oil accumulation mechanisms of the oleaginous microalga Chlorella protothecoides revealed through its genome, transcriptomes, and proteomes.</title>
        <authorList>
            <person name="Gao C."/>
            <person name="Wang Y."/>
            <person name="Shen Y."/>
            <person name="Yan D."/>
            <person name="He X."/>
            <person name="Dai J."/>
            <person name="Wu Q."/>
        </authorList>
    </citation>
    <scope>NUCLEOTIDE SEQUENCE [LARGE SCALE GENOMIC DNA]</scope>
    <source>
        <strain evidence="2 3">0710</strain>
    </source>
</reference>
<name>A0A087SQX8_AUXPR</name>
<evidence type="ECO:0000256" key="1">
    <source>
        <dbReference type="SAM" id="SignalP"/>
    </source>
</evidence>
<dbReference type="KEGG" id="apro:F751_5243"/>
<sequence>MLYPISLSLLMMHIASFDEAGPQAGRVGWCHASRGSGRISIGSGQSWYMSTSTCSVGEW</sequence>
<dbReference type="AlphaFoldDB" id="A0A087SQX8"/>
<feature type="signal peptide" evidence="1">
    <location>
        <begin position="1"/>
        <end position="20"/>
    </location>
</feature>
<dbReference type="EMBL" id="KL662162">
    <property type="protein sequence ID" value="KFM28132.1"/>
    <property type="molecule type" value="Genomic_DNA"/>
</dbReference>
<proteinExistence type="predicted"/>
<dbReference type="Proteomes" id="UP000028924">
    <property type="component" value="Unassembled WGS sequence"/>
</dbReference>
<keyword evidence="1" id="KW-0732">Signal</keyword>
<evidence type="ECO:0000313" key="2">
    <source>
        <dbReference type="EMBL" id="KFM28132.1"/>
    </source>
</evidence>
<dbReference type="GeneID" id="23616634"/>
<gene>
    <name evidence="2" type="ORF">F751_5243</name>
</gene>
<accession>A0A087SQX8</accession>
<keyword evidence="3" id="KW-1185">Reference proteome</keyword>
<protein>
    <submittedName>
        <fullName evidence="2">Uncharacterized protein</fullName>
    </submittedName>
</protein>
<dbReference type="RefSeq" id="XP_011401144.1">
    <property type="nucleotide sequence ID" value="XM_011402842.1"/>
</dbReference>
<feature type="chain" id="PRO_5001828986" evidence="1">
    <location>
        <begin position="21"/>
        <end position="59"/>
    </location>
</feature>